<evidence type="ECO:0000313" key="1">
    <source>
        <dbReference type="EMBL" id="WVZ10763.1"/>
    </source>
</evidence>
<evidence type="ECO:0000313" key="2">
    <source>
        <dbReference type="Proteomes" id="UP001374535"/>
    </source>
</evidence>
<proteinExistence type="predicted"/>
<dbReference type="EMBL" id="CP144696">
    <property type="protein sequence ID" value="WVZ10763.1"/>
    <property type="molecule type" value="Genomic_DNA"/>
</dbReference>
<dbReference type="AlphaFoldDB" id="A0AAQ3NM38"/>
<gene>
    <name evidence="1" type="ORF">V8G54_015293</name>
</gene>
<name>A0AAQ3NM38_VIGMU</name>
<reference evidence="1 2" key="1">
    <citation type="journal article" date="2023" name="Life. Sci Alliance">
        <title>Evolutionary insights into 3D genome organization and epigenetic landscape of Vigna mungo.</title>
        <authorList>
            <person name="Junaid A."/>
            <person name="Singh B."/>
            <person name="Bhatia S."/>
        </authorList>
    </citation>
    <scope>NUCLEOTIDE SEQUENCE [LARGE SCALE GENOMIC DNA]</scope>
    <source>
        <strain evidence="1">Urdbean</strain>
    </source>
</reference>
<organism evidence="1 2">
    <name type="scientific">Vigna mungo</name>
    <name type="common">Black gram</name>
    <name type="synonym">Phaseolus mungo</name>
    <dbReference type="NCBI Taxonomy" id="3915"/>
    <lineage>
        <taxon>Eukaryota</taxon>
        <taxon>Viridiplantae</taxon>
        <taxon>Streptophyta</taxon>
        <taxon>Embryophyta</taxon>
        <taxon>Tracheophyta</taxon>
        <taxon>Spermatophyta</taxon>
        <taxon>Magnoliopsida</taxon>
        <taxon>eudicotyledons</taxon>
        <taxon>Gunneridae</taxon>
        <taxon>Pentapetalae</taxon>
        <taxon>rosids</taxon>
        <taxon>fabids</taxon>
        <taxon>Fabales</taxon>
        <taxon>Fabaceae</taxon>
        <taxon>Papilionoideae</taxon>
        <taxon>50 kb inversion clade</taxon>
        <taxon>NPAAA clade</taxon>
        <taxon>indigoferoid/millettioid clade</taxon>
        <taxon>Phaseoleae</taxon>
        <taxon>Vigna</taxon>
    </lineage>
</organism>
<protein>
    <submittedName>
        <fullName evidence="1">Uncharacterized protein</fullName>
    </submittedName>
</protein>
<keyword evidence="2" id="KW-1185">Reference proteome</keyword>
<sequence length="121" mass="13740">MCFAFQFYLSLLKGKGKTFLPLACRVICLCFSLKKKCSQNLQTMVVDSSIVRRRQGAAKLSKTTSLPQRRAFNGGKSSTAANLPRLRALRRRAFTRRAFNSSSSEPLTKECNKQRKFRSQI</sequence>
<dbReference type="Proteomes" id="UP001374535">
    <property type="component" value="Chromosome 5"/>
</dbReference>
<accession>A0AAQ3NM38</accession>